<comment type="caution">
    <text evidence="1">The sequence shown here is derived from an EMBL/GenBank/DDBJ whole genome shotgun (WGS) entry which is preliminary data.</text>
</comment>
<reference evidence="1 2" key="1">
    <citation type="submission" date="2019-02" db="EMBL/GenBank/DDBJ databases">
        <title>Genomic Encyclopedia of Type Strains, Phase IV (KMG-IV): sequencing the most valuable type-strain genomes for metagenomic binning, comparative biology and taxonomic classification.</title>
        <authorList>
            <person name="Goeker M."/>
        </authorList>
    </citation>
    <scope>NUCLEOTIDE SEQUENCE [LARGE SCALE GENOMIC DNA]</scope>
    <source>
        <strain evidence="1 2">DSM 18116</strain>
    </source>
</reference>
<dbReference type="InterPro" id="IPR011990">
    <property type="entry name" value="TPR-like_helical_dom_sf"/>
</dbReference>
<dbReference type="OrthoDB" id="714416at2"/>
<evidence type="ECO:0000313" key="1">
    <source>
        <dbReference type="EMBL" id="RZS71164.1"/>
    </source>
</evidence>
<evidence type="ECO:0008006" key="3">
    <source>
        <dbReference type="Google" id="ProtNLM"/>
    </source>
</evidence>
<dbReference type="SUPFAM" id="SSF48452">
    <property type="entry name" value="TPR-like"/>
    <property type="match status" value="1"/>
</dbReference>
<protein>
    <recommendedName>
        <fullName evidence="3">Tetratricopeptide repeat protein</fullName>
    </recommendedName>
</protein>
<dbReference type="RefSeq" id="WP_130541696.1">
    <property type="nucleotide sequence ID" value="NZ_CP042431.1"/>
</dbReference>
<sequence length="499" mass="58607">MSLLPAIRLVQSLSGPEKRFFKLNTRQQSGPRDYQELFDIICNDGPQPETIIQSFKTAFPKSNIDNTARYLLRILTDCLIQSRVQKDGFFQLFQGIMRVKVLQERALPEEGYKELKRIRENASQHQQYFIEYLTYRYELDHLSGSGFSGVSDNQLVQTQMKAKELLKHVNHVQDHHSLFELMKYRLLHAGQILSDEHRKKLNDLMLSEMILMTGKMKNNFAAQKLHLLFQSYFLTNVGDFPSALKTYRELNKLFEDNLSLLDHPPLDYLSALDGIITSLCMLKNYDEIDYYSTRLEQLFQQPYPEYFKYQLRKSMLAARLAILTARGQYENARQLLQDSGKDLVTAYAMVNEEKQWELHFYAALAHFGSGDLKKAHKWLGEVIQLHKPQPTLLICKAARLLNLIIHFEQGDTEYIDYEIRSYSRFFHRPQSPRLQTELLLLKLLPSMPARGKRFVIPAALKKQLSKIELLQNDKYEQQLLRYFDFAEWMKQSMQPVRKQ</sequence>
<proteinExistence type="predicted"/>
<dbReference type="Gene3D" id="1.25.40.10">
    <property type="entry name" value="Tetratricopeptide repeat domain"/>
    <property type="match status" value="1"/>
</dbReference>
<name>A0A4Q7MT96_9BACT</name>
<dbReference type="EMBL" id="SGXA01000002">
    <property type="protein sequence ID" value="RZS71164.1"/>
    <property type="molecule type" value="Genomic_DNA"/>
</dbReference>
<dbReference type="Proteomes" id="UP000293874">
    <property type="component" value="Unassembled WGS sequence"/>
</dbReference>
<keyword evidence="2" id="KW-1185">Reference proteome</keyword>
<dbReference type="AlphaFoldDB" id="A0A4Q7MT96"/>
<gene>
    <name evidence="1" type="ORF">EV199_3065</name>
</gene>
<organism evidence="1 2">
    <name type="scientific">Pseudobacter ginsenosidimutans</name>
    <dbReference type="NCBI Taxonomy" id="661488"/>
    <lineage>
        <taxon>Bacteria</taxon>
        <taxon>Pseudomonadati</taxon>
        <taxon>Bacteroidota</taxon>
        <taxon>Chitinophagia</taxon>
        <taxon>Chitinophagales</taxon>
        <taxon>Chitinophagaceae</taxon>
        <taxon>Pseudobacter</taxon>
    </lineage>
</organism>
<evidence type="ECO:0000313" key="2">
    <source>
        <dbReference type="Proteomes" id="UP000293874"/>
    </source>
</evidence>
<accession>A0A4Q7MT96</accession>